<evidence type="ECO:0000256" key="17">
    <source>
        <dbReference type="ARBA" id="ARBA00022964"/>
    </source>
</evidence>
<dbReference type="STRING" id="6669.E9G479"/>
<organism evidence="32 33">
    <name type="scientific">Daphnia pulex</name>
    <name type="common">Water flea</name>
    <dbReference type="NCBI Taxonomy" id="6669"/>
    <lineage>
        <taxon>Eukaryota</taxon>
        <taxon>Metazoa</taxon>
        <taxon>Ecdysozoa</taxon>
        <taxon>Arthropoda</taxon>
        <taxon>Crustacea</taxon>
        <taxon>Branchiopoda</taxon>
        <taxon>Diplostraca</taxon>
        <taxon>Cladocera</taxon>
        <taxon>Anomopoda</taxon>
        <taxon>Daphniidae</taxon>
        <taxon>Daphnia</taxon>
    </lineage>
</organism>
<feature type="binding site" evidence="27">
    <location>
        <position position="113"/>
    </location>
    <ligand>
        <name>substrate</name>
    </ligand>
</feature>
<keyword evidence="21" id="KW-0275">Fatty acid biosynthesis</keyword>
<evidence type="ECO:0000256" key="16">
    <source>
        <dbReference type="ARBA" id="ARBA00022848"/>
    </source>
</evidence>
<dbReference type="SUPFAM" id="SSF57196">
    <property type="entry name" value="EGF/Laminin"/>
    <property type="match status" value="1"/>
</dbReference>
<feature type="binding site" description="axial binding residue" evidence="27">
    <location>
        <position position="383"/>
    </location>
    <ligand>
        <name>heme b</name>
        <dbReference type="ChEBI" id="CHEBI:60344"/>
    </ligand>
    <ligandPart>
        <name>Fe</name>
        <dbReference type="ChEBI" id="CHEBI:18248"/>
    </ligandPart>
</feature>
<comment type="caution">
    <text evidence="28">Lacks conserved residue(s) required for the propagation of feature annotation.</text>
</comment>
<dbReference type="Gene3D" id="1.10.640.10">
    <property type="entry name" value="Haem peroxidase domain superfamily, animal type"/>
    <property type="match status" value="1"/>
</dbReference>
<dbReference type="GO" id="GO:0004601">
    <property type="term" value="F:peroxidase activity"/>
    <property type="evidence" value="ECO:0007669"/>
    <property type="project" value="UniProtKB-KW"/>
</dbReference>
<feature type="active site" description="For cyclooxygenase activity" evidence="26">
    <location>
        <position position="380"/>
    </location>
</feature>
<keyword evidence="20" id="KW-0443">Lipid metabolism</keyword>
<evidence type="ECO:0000256" key="21">
    <source>
        <dbReference type="ARBA" id="ARBA00023160"/>
    </source>
</evidence>
<dbReference type="GO" id="GO:0043005">
    <property type="term" value="C:neuron projection"/>
    <property type="evidence" value="ECO:0000318"/>
    <property type="project" value="GO_Central"/>
</dbReference>
<dbReference type="InterPro" id="IPR050783">
    <property type="entry name" value="Oxylipin_biosynth_metab"/>
</dbReference>
<proteinExistence type="inferred from homology"/>
<evidence type="ECO:0000256" key="18">
    <source>
        <dbReference type="ARBA" id="ARBA00023002"/>
    </source>
</evidence>
<keyword evidence="15" id="KW-0276">Fatty acid metabolism</keyword>
<dbReference type="PROSITE" id="PS50292">
    <property type="entry name" value="PEROXIDASE_3"/>
    <property type="match status" value="1"/>
</dbReference>
<evidence type="ECO:0000256" key="7">
    <source>
        <dbReference type="ARBA" id="ARBA00012440"/>
    </source>
</evidence>
<dbReference type="AlphaFoldDB" id="E9G479"/>
<dbReference type="GO" id="GO:0016702">
    <property type="term" value="F:oxidoreductase activity, acting on single donors with incorporation of molecular oxygen, incorporation of two atoms of oxygen"/>
    <property type="evidence" value="ECO:0000318"/>
    <property type="project" value="GO_Central"/>
</dbReference>
<evidence type="ECO:0000256" key="3">
    <source>
        <dbReference type="ARBA" id="ARBA00004586"/>
    </source>
</evidence>
<comment type="cofactor">
    <cofactor evidence="1">
        <name>heme b</name>
        <dbReference type="ChEBI" id="CHEBI:60344"/>
    </cofactor>
</comment>
<dbReference type="SUPFAM" id="SSF48113">
    <property type="entry name" value="Heme-dependent peroxidases"/>
    <property type="match status" value="1"/>
</dbReference>
<keyword evidence="17" id="KW-0223">Dioxygenase</keyword>
<evidence type="ECO:0000256" key="24">
    <source>
        <dbReference type="ARBA" id="ARBA00036358"/>
    </source>
</evidence>
<keyword evidence="11" id="KW-0643">Prostaglandin biosynthesis</keyword>
<keyword evidence="28" id="KW-0245">EGF-like domain</keyword>
<dbReference type="InParanoid" id="E9G479"/>
<dbReference type="GO" id="GO:0019371">
    <property type="term" value="P:cyclooxygenase pathway"/>
    <property type="evidence" value="ECO:0000318"/>
    <property type="project" value="GO_Central"/>
</dbReference>
<keyword evidence="33" id="KW-1185">Reference proteome</keyword>
<dbReference type="InterPro" id="IPR019791">
    <property type="entry name" value="Haem_peroxidase_animal"/>
</dbReference>
<evidence type="ECO:0000256" key="12">
    <source>
        <dbReference type="ARBA" id="ARBA00022617"/>
    </source>
</evidence>
<keyword evidence="28" id="KW-1015">Disulfide bond</keyword>
<evidence type="ECO:0000256" key="29">
    <source>
        <dbReference type="SAM" id="MobiDB-lite"/>
    </source>
</evidence>
<feature type="compositionally biased region" description="Polar residues" evidence="29">
    <location>
        <begin position="611"/>
        <end position="638"/>
    </location>
</feature>
<comment type="pathway">
    <text evidence="4">Lipid metabolism; prostaglandin biosynthesis.</text>
</comment>
<dbReference type="Proteomes" id="UP000000305">
    <property type="component" value="Unassembled WGS sequence"/>
</dbReference>
<evidence type="ECO:0000313" key="32">
    <source>
        <dbReference type="EMBL" id="EFX85708.1"/>
    </source>
</evidence>
<feature type="chain" id="PRO_5003240611" description="prostaglandin-endoperoxide synthase" evidence="30">
    <location>
        <begin position="21"/>
        <end position="688"/>
    </location>
</feature>
<evidence type="ECO:0000259" key="31">
    <source>
        <dbReference type="PROSITE" id="PS50026"/>
    </source>
</evidence>
<dbReference type="Pfam" id="PF03098">
    <property type="entry name" value="An_peroxidase"/>
    <property type="match status" value="1"/>
</dbReference>
<evidence type="ECO:0000256" key="6">
    <source>
        <dbReference type="ARBA" id="ARBA00011738"/>
    </source>
</evidence>
<evidence type="ECO:0000256" key="26">
    <source>
        <dbReference type="PIRSR" id="PIRSR619791-1"/>
    </source>
</evidence>
<keyword evidence="10" id="KW-0575">Peroxidase</keyword>
<dbReference type="GO" id="GO:0005737">
    <property type="term" value="C:cytoplasm"/>
    <property type="evidence" value="ECO:0000318"/>
    <property type="project" value="GO_Central"/>
</dbReference>
<keyword evidence="9" id="KW-0444">Lipid biosynthesis</keyword>
<protein>
    <recommendedName>
        <fullName evidence="7">prostaglandin-endoperoxide synthase</fullName>
        <ecNumber evidence="7">1.14.99.1</ecNumber>
    </recommendedName>
</protein>
<evidence type="ECO:0000256" key="8">
    <source>
        <dbReference type="ARBA" id="ARBA00022501"/>
    </source>
</evidence>
<dbReference type="GO" id="GO:0046872">
    <property type="term" value="F:metal ion binding"/>
    <property type="evidence" value="ECO:0007669"/>
    <property type="project" value="UniProtKB-KW"/>
</dbReference>
<feature type="domain" description="EGF-like" evidence="31">
    <location>
        <begin position="23"/>
        <end position="62"/>
    </location>
</feature>
<evidence type="ECO:0000256" key="11">
    <source>
        <dbReference type="ARBA" id="ARBA00022585"/>
    </source>
</evidence>
<evidence type="ECO:0000256" key="4">
    <source>
        <dbReference type="ARBA" id="ARBA00004702"/>
    </source>
</evidence>
<dbReference type="GO" id="GO:0004666">
    <property type="term" value="F:prostaglandin-endoperoxide synthase activity"/>
    <property type="evidence" value="ECO:0000318"/>
    <property type="project" value="GO_Central"/>
</dbReference>
<dbReference type="GO" id="GO:0006979">
    <property type="term" value="P:response to oxidative stress"/>
    <property type="evidence" value="ECO:0007669"/>
    <property type="project" value="InterPro"/>
</dbReference>
<dbReference type="PhylomeDB" id="E9G479"/>
<evidence type="ECO:0000256" key="5">
    <source>
        <dbReference type="ARBA" id="ARBA00008928"/>
    </source>
</evidence>
<dbReference type="KEGG" id="dpx:DAPPUDRAFT_313427"/>
<keyword evidence="12 27" id="KW-0349">Heme</keyword>
<evidence type="ECO:0000313" key="33">
    <source>
        <dbReference type="Proteomes" id="UP000000305"/>
    </source>
</evidence>
<dbReference type="HOGENOM" id="CLU_022428_0_0_1"/>
<accession>E9G479</accession>
<dbReference type="OMA" id="MIYPPHI"/>
<dbReference type="PANTHER" id="PTHR11903:SF39">
    <property type="entry name" value="PROSTAGLANDIN G_H SYNTHASE 2-LIKE"/>
    <property type="match status" value="1"/>
</dbReference>
<feature type="disulfide bond" evidence="28">
    <location>
        <begin position="32"/>
        <end position="49"/>
    </location>
</feature>
<dbReference type="InterPro" id="IPR010255">
    <property type="entry name" value="Haem_peroxidase_sf"/>
</dbReference>
<dbReference type="EC" id="1.14.99.1" evidence="7"/>
<feature type="signal peptide" evidence="30">
    <location>
        <begin position="1"/>
        <end position="20"/>
    </location>
</feature>
<evidence type="ECO:0000256" key="19">
    <source>
        <dbReference type="ARBA" id="ARBA00023004"/>
    </source>
</evidence>
<keyword evidence="19 27" id="KW-0408">Iron</keyword>
<name>E9G479_DAPPU</name>
<keyword evidence="30" id="KW-0732">Signal</keyword>
<dbReference type="OrthoDB" id="6333650at2759"/>
<evidence type="ECO:0000256" key="14">
    <source>
        <dbReference type="ARBA" id="ARBA00022824"/>
    </source>
</evidence>
<dbReference type="EMBL" id="GL732531">
    <property type="protein sequence ID" value="EFX85708.1"/>
    <property type="molecule type" value="Genomic_DNA"/>
</dbReference>
<dbReference type="PRINTS" id="PR00457">
    <property type="entry name" value="ANPEROXIDASE"/>
</dbReference>
<evidence type="ECO:0000256" key="15">
    <source>
        <dbReference type="ARBA" id="ARBA00022832"/>
    </source>
</evidence>
<evidence type="ECO:0000256" key="1">
    <source>
        <dbReference type="ARBA" id="ARBA00001970"/>
    </source>
</evidence>
<evidence type="ECO:0000256" key="27">
    <source>
        <dbReference type="PIRSR" id="PIRSR619791-2"/>
    </source>
</evidence>
<keyword evidence="16" id="KW-0492">Microsome</keyword>
<sequence>MNSFNIVILSAILVICIAAAEDVVDPCCSFPCQNQGVCMSVNSHKDFTCDCTGLEYYGQTCETPIVSRRIKNWLRPSLTTMHKVYTGWPWLWKLVNNVPFLHRAAMRYVYLSRGAAIQSPPRFNSGHDYITTQSHFNTSYYARSLPPVPQHCPTPMGVAGHGELPDIDELAERFFKRKEFIAEPHGTNILFAYYAQHFSHQFFRTDRARGPAFTKGNDGVDVSHIYGLDQGTQDALRSFQLGKMKVRIDEDGQQFPPLLRDAPSVHMIYPPHTPQEEQVALGHALFSMQPGLFVMATVWLREHNRICDVLAVEHPDWDDERLYQTAKLIVLAQNLKITIEEYVQHLSQYKVKLSYDPELLRDEPQFQFSNRIHVEFAHLYHWHPMAPEAITLGNNTYTLEQMSFSTKTVAKHGFASFVQAIATQPAGALRHQNHGPMLLDQFKDVVRQGRQLRLQSFNNYRQLFGMPKYTSFMELTGGDVDLSRQLDKLYGDIDALEFYPGMLLEKSDSSVTPFTMVNIGGPYAIKGMMANPISSPHYWKPSTFGGPVGFDIVKSTTIKDLFCRNMKPGECGHIAFHLPTTEGQSQQQQSNSVETSSSGPSGIVLEPSPVPNYSTLPGDNHSSLMGSQTFSPPAGMTSTPHYATNYRRALTVDDLDFIECQPPSAAQWSSRHHAANNNYCRLREAHPI</sequence>
<keyword evidence="18 32" id="KW-0560">Oxidoreductase</keyword>
<comment type="similarity">
    <text evidence="5">Belongs to the prostaglandin G/H synthase family.</text>
</comment>
<evidence type="ECO:0000256" key="10">
    <source>
        <dbReference type="ARBA" id="ARBA00022559"/>
    </source>
</evidence>
<keyword evidence="13 27" id="KW-0479">Metal-binding</keyword>
<dbReference type="GO" id="GO:0005789">
    <property type="term" value="C:endoplasmic reticulum membrane"/>
    <property type="evidence" value="ECO:0007669"/>
    <property type="project" value="UniProtKB-SubCell"/>
</dbReference>
<evidence type="ECO:0000256" key="28">
    <source>
        <dbReference type="PROSITE-ProRule" id="PRU00076"/>
    </source>
</evidence>
<comment type="catalytic activity">
    <reaction evidence="24">
        <text>(9Z,12Z)-octadecadienoate + AH2 + O2 = (13S)-hydroxy-(9Z,11E)-octadecadienoate + A + H2O</text>
        <dbReference type="Rhea" id="RHEA:75451"/>
        <dbReference type="ChEBI" id="CHEBI:13193"/>
        <dbReference type="ChEBI" id="CHEBI:15377"/>
        <dbReference type="ChEBI" id="CHEBI:15379"/>
        <dbReference type="ChEBI" id="CHEBI:17499"/>
        <dbReference type="ChEBI" id="CHEBI:30245"/>
        <dbReference type="ChEBI" id="CHEBI:90850"/>
    </reaction>
    <physiologicalReaction direction="left-to-right" evidence="24">
        <dbReference type="Rhea" id="RHEA:75452"/>
    </physiologicalReaction>
</comment>
<dbReference type="PROSITE" id="PS50026">
    <property type="entry name" value="EGF_3"/>
    <property type="match status" value="1"/>
</dbReference>
<evidence type="ECO:0000256" key="20">
    <source>
        <dbReference type="ARBA" id="ARBA00023098"/>
    </source>
</evidence>
<feature type="region of interest" description="Disordered" evidence="29">
    <location>
        <begin position="581"/>
        <end position="638"/>
    </location>
</feature>
<keyword evidence="8" id="KW-0644">Prostaglandin metabolism</keyword>
<dbReference type="InterPro" id="IPR000742">
    <property type="entry name" value="EGF"/>
</dbReference>
<evidence type="ECO:0000256" key="25">
    <source>
        <dbReference type="ARBA" id="ARBA00036409"/>
    </source>
</evidence>
<evidence type="ECO:0000256" key="9">
    <source>
        <dbReference type="ARBA" id="ARBA00022516"/>
    </source>
</evidence>
<comment type="catalytic activity">
    <reaction evidence="25">
        <text>(9Z,12Z)-octadecadienoate + AH2 + O2 = (13R)-hydroxy-(9Z,11E)-octadecadienoate + A + H2O</text>
        <dbReference type="Rhea" id="RHEA:75455"/>
        <dbReference type="ChEBI" id="CHEBI:13193"/>
        <dbReference type="ChEBI" id="CHEBI:15377"/>
        <dbReference type="ChEBI" id="CHEBI:15379"/>
        <dbReference type="ChEBI" id="CHEBI:17499"/>
        <dbReference type="ChEBI" id="CHEBI:30245"/>
        <dbReference type="ChEBI" id="CHEBI:136655"/>
    </reaction>
    <physiologicalReaction direction="left-to-right" evidence="25">
        <dbReference type="Rhea" id="RHEA:75456"/>
    </physiologicalReaction>
</comment>
<comment type="subcellular location">
    <subcellularLocation>
        <location evidence="3">Endoplasmic reticulum membrane</location>
    </subcellularLocation>
    <subcellularLocation>
        <location evidence="2">Microsome membrane</location>
    </subcellularLocation>
</comment>
<dbReference type="Gene3D" id="2.10.25.10">
    <property type="entry name" value="Laminin"/>
    <property type="match status" value="1"/>
</dbReference>
<comment type="catalytic activity">
    <reaction evidence="23">
        <text>(9Z,12Z)-octadecadienoate + AH2 + O2 = (9R)-hydroxy-(10E,12Z)-octadecadienoate + A + H2O</text>
        <dbReference type="Rhea" id="RHEA:75447"/>
        <dbReference type="ChEBI" id="CHEBI:13193"/>
        <dbReference type="ChEBI" id="CHEBI:15377"/>
        <dbReference type="ChEBI" id="CHEBI:15379"/>
        <dbReference type="ChEBI" id="CHEBI:17499"/>
        <dbReference type="ChEBI" id="CHEBI:30245"/>
        <dbReference type="ChEBI" id="CHEBI:77895"/>
    </reaction>
    <physiologicalReaction direction="left-to-right" evidence="23">
        <dbReference type="Rhea" id="RHEA:75448"/>
    </physiologicalReaction>
</comment>
<dbReference type="CDD" id="cd00054">
    <property type="entry name" value="EGF_CA"/>
    <property type="match status" value="1"/>
</dbReference>
<dbReference type="eggNOG" id="KOG2408">
    <property type="taxonomic scope" value="Eukaryota"/>
</dbReference>
<dbReference type="PANTHER" id="PTHR11903">
    <property type="entry name" value="PROSTAGLANDIN G/H SYNTHASE"/>
    <property type="match status" value="1"/>
</dbReference>
<feature type="active site" description="Proton acceptor" evidence="26">
    <location>
        <position position="200"/>
    </location>
</feature>
<comment type="catalytic activity">
    <reaction evidence="22">
        <text>(9Z,12Z)-octadecadienoate + AH2 + O2 = (9S)-hydroxy-(10E,12Z)-octadecadienoate + A + H2O</text>
        <dbReference type="Rhea" id="RHEA:75459"/>
        <dbReference type="ChEBI" id="CHEBI:13193"/>
        <dbReference type="ChEBI" id="CHEBI:15377"/>
        <dbReference type="ChEBI" id="CHEBI:15379"/>
        <dbReference type="ChEBI" id="CHEBI:17499"/>
        <dbReference type="ChEBI" id="CHEBI:30245"/>
        <dbReference type="ChEBI" id="CHEBI:77852"/>
    </reaction>
    <physiologicalReaction direction="left-to-right" evidence="22">
        <dbReference type="Rhea" id="RHEA:75460"/>
    </physiologicalReaction>
</comment>
<comment type="subunit">
    <text evidence="6">Homodimer.</text>
</comment>
<evidence type="ECO:0000256" key="22">
    <source>
        <dbReference type="ARBA" id="ARBA00035976"/>
    </source>
</evidence>
<evidence type="ECO:0000256" key="23">
    <source>
        <dbReference type="ARBA" id="ARBA00036313"/>
    </source>
</evidence>
<evidence type="ECO:0000256" key="13">
    <source>
        <dbReference type="ARBA" id="ARBA00022723"/>
    </source>
</evidence>
<keyword evidence="14" id="KW-0256">Endoplasmic reticulum</keyword>
<evidence type="ECO:0000256" key="30">
    <source>
        <dbReference type="SAM" id="SignalP"/>
    </source>
</evidence>
<evidence type="ECO:0000256" key="2">
    <source>
        <dbReference type="ARBA" id="ARBA00004524"/>
    </source>
</evidence>
<dbReference type="GO" id="GO:0020037">
    <property type="term" value="F:heme binding"/>
    <property type="evidence" value="ECO:0007669"/>
    <property type="project" value="InterPro"/>
</dbReference>
<feature type="compositionally biased region" description="Polar residues" evidence="29">
    <location>
        <begin position="581"/>
        <end position="600"/>
    </location>
</feature>
<gene>
    <name evidence="32" type="primary">COX</name>
    <name evidence="32" type="ORF">DAPPUDRAFT_313427</name>
</gene>
<reference evidence="32 33" key="1">
    <citation type="journal article" date="2011" name="Science">
        <title>The ecoresponsive genome of Daphnia pulex.</title>
        <authorList>
            <person name="Colbourne J.K."/>
            <person name="Pfrender M.E."/>
            <person name="Gilbert D."/>
            <person name="Thomas W.K."/>
            <person name="Tucker A."/>
            <person name="Oakley T.H."/>
            <person name="Tokishita S."/>
            <person name="Aerts A."/>
            <person name="Arnold G.J."/>
            <person name="Basu M.K."/>
            <person name="Bauer D.J."/>
            <person name="Caceres C.E."/>
            <person name="Carmel L."/>
            <person name="Casola C."/>
            <person name="Choi J.H."/>
            <person name="Detter J.C."/>
            <person name="Dong Q."/>
            <person name="Dusheyko S."/>
            <person name="Eads B.D."/>
            <person name="Frohlich T."/>
            <person name="Geiler-Samerotte K.A."/>
            <person name="Gerlach D."/>
            <person name="Hatcher P."/>
            <person name="Jogdeo S."/>
            <person name="Krijgsveld J."/>
            <person name="Kriventseva E.V."/>
            <person name="Kultz D."/>
            <person name="Laforsch C."/>
            <person name="Lindquist E."/>
            <person name="Lopez J."/>
            <person name="Manak J.R."/>
            <person name="Muller J."/>
            <person name="Pangilinan J."/>
            <person name="Patwardhan R.P."/>
            <person name="Pitluck S."/>
            <person name="Pritham E.J."/>
            <person name="Rechtsteiner A."/>
            <person name="Rho M."/>
            <person name="Rogozin I.B."/>
            <person name="Sakarya O."/>
            <person name="Salamov A."/>
            <person name="Schaack S."/>
            <person name="Shapiro H."/>
            <person name="Shiga Y."/>
            <person name="Skalitzky C."/>
            <person name="Smith Z."/>
            <person name="Souvorov A."/>
            <person name="Sung W."/>
            <person name="Tang Z."/>
            <person name="Tsuchiya D."/>
            <person name="Tu H."/>
            <person name="Vos H."/>
            <person name="Wang M."/>
            <person name="Wolf Y.I."/>
            <person name="Yamagata H."/>
            <person name="Yamada T."/>
            <person name="Ye Y."/>
            <person name="Shaw J.R."/>
            <person name="Andrews J."/>
            <person name="Crease T.J."/>
            <person name="Tang H."/>
            <person name="Lucas S.M."/>
            <person name="Robertson H.M."/>
            <person name="Bork P."/>
            <person name="Koonin E.V."/>
            <person name="Zdobnov E.M."/>
            <person name="Grigoriev I.V."/>
            <person name="Lynch M."/>
            <person name="Boore J.L."/>
        </authorList>
    </citation>
    <scope>NUCLEOTIDE SEQUENCE [LARGE SCALE GENOMIC DNA]</scope>
</reference>
<dbReference type="InterPro" id="IPR037120">
    <property type="entry name" value="Haem_peroxidase_sf_animal"/>
</dbReference>